<evidence type="ECO:0000256" key="1">
    <source>
        <dbReference type="SAM" id="MobiDB-lite"/>
    </source>
</evidence>
<accession>A0A8D8FX90</accession>
<organism evidence="2">
    <name type="scientific">Culex pipiens</name>
    <name type="common">House mosquito</name>
    <dbReference type="NCBI Taxonomy" id="7175"/>
    <lineage>
        <taxon>Eukaryota</taxon>
        <taxon>Metazoa</taxon>
        <taxon>Ecdysozoa</taxon>
        <taxon>Arthropoda</taxon>
        <taxon>Hexapoda</taxon>
        <taxon>Insecta</taxon>
        <taxon>Pterygota</taxon>
        <taxon>Neoptera</taxon>
        <taxon>Endopterygota</taxon>
        <taxon>Diptera</taxon>
        <taxon>Nematocera</taxon>
        <taxon>Culicoidea</taxon>
        <taxon>Culicidae</taxon>
        <taxon>Culicinae</taxon>
        <taxon>Culicini</taxon>
        <taxon>Culex</taxon>
        <taxon>Culex</taxon>
    </lineage>
</organism>
<reference evidence="2" key="1">
    <citation type="submission" date="2021-05" db="EMBL/GenBank/DDBJ databases">
        <authorList>
            <person name="Alioto T."/>
            <person name="Alioto T."/>
            <person name="Gomez Garrido J."/>
        </authorList>
    </citation>
    <scope>NUCLEOTIDE SEQUENCE</scope>
</reference>
<dbReference type="EMBL" id="HBUE01102679">
    <property type="protein sequence ID" value="CAG6486103.1"/>
    <property type="molecule type" value="Transcribed_RNA"/>
</dbReference>
<name>A0A8D8FX90_CULPI</name>
<sequence>MNRFRRIIHCRSPELRFKLRIPMFVENRSQIFACACCSSLVSSVTPVLESLDGRPEIERIEASGSERSPVLSPVMHTGEERERSGTRANLVGLDDACDILRVGKETGYAVVVH</sequence>
<evidence type="ECO:0000313" key="2">
    <source>
        <dbReference type="EMBL" id="CAG6486103.1"/>
    </source>
</evidence>
<feature type="region of interest" description="Disordered" evidence="1">
    <location>
        <begin position="63"/>
        <end position="85"/>
    </location>
</feature>
<dbReference type="AlphaFoldDB" id="A0A8D8FX90"/>
<protein>
    <submittedName>
        <fullName evidence="2">(northern house mosquito) hypothetical protein</fullName>
    </submittedName>
</protein>
<proteinExistence type="predicted"/>